<evidence type="ECO:0000256" key="1">
    <source>
        <dbReference type="ARBA" id="ARBA00007125"/>
    </source>
</evidence>
<dbReference type="CDD" id="cd24056">
    <property type="entry name" value="ASKHA_NBD_MtPPX1-like"/>
    <property type="match status" value="1"/>
</dbReference>
<evidence type="ECO:0000259" key="2">
    <source>
        <dbReference type="Pfam" id="PF02541"/>
    </source>
</evidence>
<dbReference type="Pfam" id="PF02541">
    <property type="entry name" value="Ppx-GppA"/>
    <property type="match status" value="1"/>
</dbReference>
<dbReference type="Proteomes" id="UP000217215">
    <property type="component" value="Chromosome"/>
</dbReference>
<sequence length="304" mass="33298">MRLGVLDVGSNTIHLQVVDGHLGGPPVPNSSHKSVIRLTEYLDETGAITDLGINRITDAIQSNMKSAEHLDIDELLAFATSAIREATNSDQVIAHVNKACGIDLQVLSGEEEARFTFLAARRWLGWSSGDLLVLDIGGGSLEIARGAEEDPTFKTSMQLGAGRLTRQFLKGDPFTSKSLKALEEYLEEKIEPLASSLSTFEKDNAAGTSKTFRTLAKISQNMFPKFGPHLTLAALDAMVPKLQALDIQSRKELQSVSAERAPQIVAGAMVAKQLMQTLELKEIRICPWALREGIVLHRLDWIER</sequence>
<dbReference type="KEGG" id="psuf:A1sIA56_01800"/>
<dbReference type="PANTHER" id="PTHR30005">
    <property type="entry name" value="EXOPOLYPHOSPHATASE"/>
    <property type="match status" value="1"/>
</dbReference>
<evidence type="ECO:0000313" key="3">
    <source>
        <dbReference type="EMBL" id="ASY15658.1"/>
    </source>
</evidence>
<reference evidence="3 4" key="1">
    <citation type="submission" date="2016-07" db="EMBL/GenBank/DDBJ databases">
        <title>High microdiversification within the ubiquitous acI lineage of Actinobacteria.</title>
        <authorList>
            <person name="Neuenschwander S.M."/>
            <person name="Salcher M."/>
            <person name="Ghai R."/>
            <person name="Pernthaler J."/>
        </authorList>
    </citation>
    <scope>NUCLEOTIDE SEQUENCE [LARGE SCALE GENOMIC DNA]</scope>
    <source>
        <strain evidence="3">MMS-IA-56</strain>
    </source>
</reference>
<name>A0A249KFS8_9ACTN</name>
<protein>
    <submittedName>
        <fullName evidence="3">Exopolyphosphatase / guanosine-5'-triphosphate,3'-diphosphate pyrophosphatase</fullName>
    </submittedName>
</protein>
<comment type="similarity">
    <text evidence="1">Belongs to the GppA/Ppx family.</text>
</comment>
<dbReference type="PANTHER" id="PTHR30005:SF0">
    <property type="entry name" value="RETROGRADE REGULATION PROTEIN 2"/>
    <property type="match status" value="1"/>
</dbReference>
<proteinExistence type="inferred from homology"/>
<dbReference type="AlphaFoldDB" id="A0A249KFS8"/>
<dbReference type="InterPro" id="IPR050273">
    <property type="entry name" value="GppA/Ppx_hydrolase"/>
</dbReference>
<dbReference type="InterPro" id="IPR043129">
    <property type="entry name" value="ATPase_NBD"/>
</dbReference>
<accession>A0A249KFS8</accession>
<feature type="domain" description="Ppx/GppA phosphatase N-terminal" evidence="2">
    <location>
        <begin position="30"/>
        <end position="299"/>
    </location>
</feature>
<dbReference type="EMBL" id="CP016773">
    <property type="protein sequence ID" value="ASY15658.1"/>
    <property type="molecule type" value="Genomic_DNA"/>
</dbReference>
<dbReference type="SUPFAM" id="SSF53067">
    <property type="entry name" value="Actin-like ATPase domain"/>
    <property type="match status" value="2"/>
</dbReference>
<dbReference type="RefSeq" id="WP_095673255.1">
    <property type="nucleotide sequence ID" value="NZ_CP016773.1"/>
</dbReference>
<dbReference type="OrthoDB" id="9793035at2"/>
<dbReference type="InterPro" id="IPR003695">
    <property type="entry name" value="Ppx_GppA_N"/>
</dbReference>
<organism evidence="3 4">
    <name type="scientific">Candidatus Planktophila sulfonica</name>
    <dbReference type="NCBI Taxonomy" id="1884904"/>
    <lineage>
        <taxon>Bacteria</taxon>
        <taxon>Bacillati</taxon>
        <taxon>Actinomycetota</taxon>
        <taxon>Actinomycetes</taxon>
        <taxon>Candidatus Nanopelagicales</taxon>
        <taxon>Candidatus Nanopelagicaceae</taxon>
        <taxon>Candidatus Planktophila</taxon>
    </lineage>
</organism>
<dbReference type="Gene3D" id="3.30.420.150">
    <property type="entry name" value="Exopolyphosphatase. Domain 2"/>
    <property type="match status" value="1"/>
</dbReference>
<keyword evidence="4" id="KW-1185">Reference proteome</keyword>
<dbReference type="GO" id="GO:0016462">
    <property type="term" value="F:pyrophosphatase activity"/>
    <property type="evidence" value="ECO:0007669"/>
    <property type="project" value="TreeGrafter"/>
</dbReference>
<dbReference type="Gene3D" id="3.30.420.40">
    <property type="match status" value="1"/>
</dbReference>
<gene>
    <name evidence="3" type="ORF">A1sIA56_01800</name>
</gene>
<evidence type="ECO:0000313" key="4">
    <source>
        <dbReference type="Proteomes" id="UP000217215"/>
    </source>
</evidence>